<name>A0A4Y7KYL3_PAPSO</name>
<accession>A0A4Y7KYL3</accession>
<protein>
    <submittedName>
        <fullName evidence="1">Uncharacterized protein</fullName>
    </submittedName>
</protein>
<dbReference type="Gramene" id="RZC77986">
    <property type="protein sequence ID" value="RZC77986"/>
    <property type="gene ID" value="C5167_002194"/>
</dbReference>
<reference evidence="1 2" key="1">
    <citation type="journal article" date="2018" name="Science">
        <title>The opium poppy genome and morphinan production.</title>
        <authorList>
            <person name="Guo L."/>
            <person name="Winzer T."/>
            <person name="Yang X."/>
            <person name="Li Y."/>
            <person name="Ning Z."/>
            <person name="He Z."/>
            <person name="Teodor R."/>
            <person name="Lu Y."/>
            <person name="Bowser T.A."/>
            <person name="Graham I.A."/>
            <person name="Ye K."/>
        </authorList>
    </citation>
    <scope>NUCLEOTIDE SEQUENCE [LARGE SCALE GENOMIC DNA]</scope>
    <source>
        <strain evidence="2">cv. HN1</strain>
        <tissue evidence="1">Leaves</tissue>
    </source>
</reference>
<sequence length="68" mass="7869">MLKKLRKSFTSSAWPPPSSVRMLIIVDITNDIIKQTEMRWWSGDKFVKTYAGVFCDMGLDNGGVCWRR</sequence>
<dbReference type="AlphaFoldDB" id="A0A4Y7KYL3"/>
<evidence type="ECO:0000313" key="2">
    <source>
        <dbReference type="Proteomes" id="UP000316621"/>
    </source>
</evidence>
<dbReference type="Proteomes" id="UP000316621">
    <property type="component" value="Chromosome 9"/>
</dbReference>
<organism evidence="1 2">
    <name type="scientific">Papaver somniferum</name>
    <name type="common">Opium poppy</name>
    <dbReference type="NCBI Taxonomy" id="3469"/>
    <lineage>
        <taxon>Eukaryota</taxon>
        <taxon>Viridiplantae</taxon>
        <taxon>Streptophyta</taxon>
        <taxon>Embryophyta</taxon>
        <taxon>Tracheophyta</taxon>
        <taxon>Spermatophyta</taxon>
        <taxon>Magnoliopsida</taxon>
        <taxon>Ranunculales</taxon>
        <taxon>Papaveraceae</taxon>
        <taxon>Papaveroideae</taxon>
        <taxon>Papaver</taxon>
    </lineage>
</organism>
<gene>
    <name evidence="1" type="ORF">C5167_002194</name>
</gene>
<keyword evidence="2" id="KW-1185">Reference proteome</keyword>
<proteinExistence type="predicted"/>
<dbReference type="EMBL" id="CM010723">
    <property type="protein sequence ID" value="RZC77986.1"/>
    <property type="molecule type" value="Genomic_DNA"/>
</dbReference>
<evidence type="ECO:0000313" key="1">
    <source>
        <dbReference type="EMBL" id="RZC77986.1"/>
    </source>
</evidence>